<organism evidence="2 3">
    <name type="scientific">Caerostris extrusa</name>
    <name type="common">Bark spider</name>
    <name type="synonym">Caerostris bankana</name>
    <dbReference type="NCBI Taxonomy" id="172846"/>
    <lineage>
        <taxon>Eukaryota</taxon>
        <taxon>Metazoa</taxon>
        <taxon>Ecdysozoa</taxon>
        <taxon>Arthropoda</taxon>
        <taxon>Chelicerata</taxon>
        <taxon>Arachnida</taxon>
        <taxon>Araneae</taxon>
        <taxon>Araneomorphae</taxon>
        <taxon>Entelegynae</taxon>
        <taxon>Araneoidea</taxon>
        <taxon>Araneidae</taxon>
        <taxon>Caerostris</taxon>
    </lineage>
</organism>
<dbReference type="Proteomes" id="UP001054945">
    <property type="component" value="Unassembled WGS sequence"/>
</dbReference>
<dbReference type="EMBL" id="BPLR01021667">
    <property type="protein sequence ID" value="GIX92194.1"/>
    <property type="molecule type" value="Genomic_DNA"/>
</dbReference>
<sequence>MDFRMQSRETDFRMQSRETDFRMQSRETDFRMQSRETFSDASRETDFQSRGDGFQMQIRKIPQMHFSRCKYDGFSENDDFSDAKIRKTDFPDFKKSEDGFSRCKSEDGFSRCKSGRRIFQMHRKTDFQMQIRKTDFPDANPEDGFFQMKTDFPDANKDGFSRCK</sequence>
<gene>
    <name evidence="2" type="ORF">CEXT_463681</name>
</gene>
<protein>
    <submittedName>
        <fullName evidence="2">Uncharacterized protein</fullName>
    </submittedName>
</protein>
<feature type="compositionally biased region" description="Basic and acidic residues" evidence="1">
    <location>
        <begin position="1"/>
        <end position="49"/>
    </location>
</feature>
<evidence type="ECO:0000313" key="3">
    <source>
        <dbReference type="Proteomes" id="UP001054945"/>
    </source>
</evidence>
<proteinExistence type="predicted"/>
<dbReference type="AlphaFoldDB" id="A0AAV4P6B7"/>
<feature type="region of interest" description="Disordered" evidence="1">
    <location>
        <begin position="1"/>
        <end position="51"/>
    </location>
</feature>
<keyword evidence="3" id="KW-1185">Reference proteome</keyword>
<name>A0AAV4P6B7_CAEEX</name>
<reference evidence="2 3" key="1">
    <citation type="submission" date="2021-06" db="EMBL/GenBank/DDBJ databases">
        <title>Caerostris extrusa draft genome.</title>
        <authorList>
            <person name="Kono N."/>
            <person name="Arakawa K."/>
        </authorList>
    </citation>
    <scope>NUCLEOTIDE SEQUENCE [LARGE SCALE GENOMIC DNA]</scope>
</reference>
<evidence type="ECO:0000313" key="2">
    <source>
        <dbReference type="EMBL" id="GIX92194.1"/>
    </source>
</evidence>
<accession>A0AAV4P6B7</accession>
<comment type="caution">
    <text evidence="2">The sequence shown here is derived from an EMBL/GenBank/DDBJ whole genome shotgun (WGS) entry which is preliminary data.</text>
</comment>
<evidence type="ECO:0000256" key="1">
    <source>
        <dbReference type="SAM" id="MobiDB-lite"/>
    </source>
</evidence>